<dbReference type="AlphaFoldDB" id="A0A8J8W560"/>
<protein>
    <submittedName>
        <fullName evidence="1">Uncharacterized protein</fullName>
    </submittedName>
</protein>
<sequence>MLASTGTVCDSNANLKYLPETPAAPVTPPLASSPSPLPPLSIPPLAPFPGNPIWPSFFAIERRSFQDDLATIIEILRSHEDHGLSIKFAHQIAHRTNYPGDMNYLINAVKDSTATKEHIARRHLLANIKSLTRMFLDYERDRASPCFGTRLSLILDLCKTLEHNLLRGAYSYEEDETGSRTAKYVAKALELVVLQIGTLTLDGDVQADGQAVLAKGLARKKTVEVEVKAKNQELSREGRELKRAWEMMQFAGMVGDDDCFCKACKEEAQAKVKGKRGDLAAAAAAAAIYGIDLGETDFFFLSSYLQCLRWGIESNGSRKANGAILGMAHV</sequence>
<dbReference type="EMBL" id="WIWV01000017">
    <property type="protein sequence ID" value="KAF7718239.1"/>
    <property type="molecule type" value="Genomic_DNA"/>
</dbReference>
<comment type="caution">
    <text evidence="1">The sequence shown here is derived from an EMBL/GenBank/DDBJ whole genome shotgun (WGS) entry which is preliminary data.</text>
</comment>
<accession>A0A8J8W560</accession>
<proteinExistence type="predicted"/>
<name>A0A8J8W560_9EURO</name>
<evidence type="ECO:0000313" key="1">
    <source>
        <dbReference type="EMBL" id="KAF7718239.1"/>
    </source>
</evidence>
<evidence type="ECO:0000313" key="2">
    <source>
        <dbReference type="Proteomes" id="UP000631181"/>
    </source>
</evidence>
<keyword evidence="2" id="KW-1185">Reference proteome</keyword>
<organism evidence="1 2">
    <name type="scientific">Penicillium ucsense</name>
    <dbReference type="NCBI Taxonomy" id="2839758"/>
    <lineage>
        <taxon>Eukaryota</taxon>
        <taxon>Fungi</taxon>
        <taxon>Dikarya</taxon>
        <taxon>Ascomycota</taxon>
        <taxon>Pezizomycotina</taxon>
        <taxon>Eurotiomycetes</taxon>
        <taxon>Eurotiomycetidae</taxon>
        <taxon>Eurotiales</taxon>
        <taxon>Aspergillaceae</taxon>
        <taxon>Penicillium</taxon>
    </lineage>
</organism>
<reference evidence="1" key="1">
    <citation type="journal article" date="2020" name="Front. Microbiol.">
        <title>Gene regulatory networks of Penicillium echinulatum 2HH and Penicillium oxalicum 114-2 inferred by a computational biology approach.</title>
        <authorList>
            <person name="Lenz A.R."/>
            <person name="Galan-Vasquez E."/>
            <person name="Balbinot E."/>
            <person name="De Abreu F.P."/>
            <person name="De Oliveira N.S."/>
            <person name="Da Rosa L.O."/>
            <person name="De Avila E Silva S."/>
            <person name="Camassola M."/>
            <person name="Dillon A.J.P."/>
            <person name="Perez-Rueda E."/>
        </authorList>
    </citation>
    <scope>NUCLEOTIDE SEQUENCE</scope>
    <source>
        <strain evidence="1">S1M29</strain>
    </source>
</reference>
<dbReference type="Proteomes" id="UP000631181">
    <property type="component" value="Unassembled WGS sequence"/>
</dbReference>
<dbReference type="OrthoDB" id="4354695at2759"/>
<gene>
    <name evidence="1" type="ORF">PECM_002617</name>
</gene>